<dbReference type="PRINTS" id="PR00092">
    <property type="entry name" value="TYROSINASE"/>
</dbReference>
<dbReference type="PROSITE" id="PS00497">
    <property type="entry name" value="TYROSINASE_1"/>
    <property type="match status" value="1"/>
</dbReference>
<evidence type="ECO:0000256" key="1">
    <source>
        <dbReference type="ARBA" id="ARBA00022723"/>
    </source>
</evidence>
<dbReference type="InterPro" id="IPR002227">
    <property type="entry name" value="Tyrosinase_Cu-bd"/>
</dbReference>
<dbReference type="KEGG" id="aalt:CC77DRAFT_1032694"/>
<evidence type="ECO:0000313" key="6">
    <source>
        <dbReference type="Proteomes" id="UP000077248"/>
    </source>
</evidence>
<dbReference type="PANTHER" id="PTHR11474:SF116">
    <property type="entry name" value="TYROSINASE"/>
    <property type="match status" value="1"/>
</dbReference>
<dbReference type="OMA" id="RREWWAD"/>
<keyword evidence="6" id="KW-1185">Reference proteome</keyword>
<dbReference type="RefSeq" id="XP_018384042.1">
    <property type="nucleotide sequence ID" value="XM_018526757.1"/>
</dbReference>
<dbReference type="Gene3D" id="1.10.1280.10">
    <property type="entry name" value="Di-copper center containing domain from catechol oxidase"/>
    <property type="match status" value="1"/>
</dbReference>
<proteinExistence type="predicted"/>
<reference evidence="5 6" key="1">
    <citation type="submission" date="2016-05" db="EMBL/GenBank/DDBJ databases">
        <title>Comparative analysis of secretome profiles of manganese(II)-oxidizing ascomycete fungi.</title>
        <authorList>
            <consortium name="DOE Joint Genome Institute"/>
            <person name="Zeiner C.A."/>
            <person name="Purvine S.O."/>
            <person name="Zink E.M."/>
            <person name="Wu S."/>
            <person name="Pasa-Tolic L."/>
            <person name="Chaput D.L."/>
            <person name="Haridas S."/>
            <person name="Grigoriev I.V."/>
            <person name="Santelli C.M."/>
            <person name="Hansel C.M."/>
        </authorList>
    </citation>
    <scope>NUCLEOTIDE SEQUENCE [LARGE SCALE GENOMIC DNA]</scope>
    <source>
        <strain evidence="5 6">SRC1lrK2f</strain>
    </source>
</reference>
<evidence type="ECO:0000259" key="3">
    <source>
        <dbReference type="PROSITE" id="PS00497"/>
    </source>
</evidence>
<evidence type="ECO:0000313" key="5">
    <source>
        <dbReference type="EMBL" id="OAG18621.1"/>
    </source>
</evidence>
<keyword evidence="2" id="KW-0732">Signal</keyword>
<dbReference type="SUPFAM" id="SSF48056">
    <property type="entry name" value="Di-copper centre-containing domain"/>
    <property type="match status" value="1"/>
</dbReference>
<organism evidence="5 6">
    <name type="scientific">Alternaria alternata</name>
    <name type="common">Alternaria rot fungus</name>
    <name type="synonym">Torula alternata</name>
    <dbReference type="NCBI Taxonomy" id="5599"/>
    <lineage>
        <taxon>Eukaryota</taxon>
        <taxon>Fungi</taxon>
        <taxon>Dikarya</taxon>
        <taxon>Ascomycota</taxon>
        <taxon>Pezizomycotina</taxon>
        <taxon>Dothideomycetes</taxon>
        <taxon>Pleosporomycetidae</taxon>
        <taxon>Pleosporales</taxon>
        <taxon>Pleosporineae</taxon>
        <taxon>Pleosporaceae</taxon>
        <taxon>Alternaria</taxon>
        <taxon>Alternaria sect. Alternaria</taxon>
        <taxon>Alternaria alternata complex</taxon>
    </lineage>
</organism>
<name>A0A177DH89_ALTAL</name>
<dbReference type="InterPro" id="IPR050316">
    <property type="entry name" value="Tyrosinase/Hemocyanin"/>
</dbReference>
<dbReference type="STRING" id="5599.A0A177DH89"/>
<dbReference type="GeneID" id="29112351"/>
<feature type="signal peptide" evidence="2">
    <location>
        <begin position="1"/>
        <end position="17"/>
    </location>
</feature>
<dbReference type="EMBL" id="KV441483">
    <property type="protein sequence ID" value="OAG18621.1"/>
    <property type="molecule type" value="Genomic_DNA"/>
</dbReference>
<keyword evidence="1" id="KW-0479">Metal-binding</keyword>
<dbReference type="GO" id="GO:0016491">
    <property type="term" value="F:oxidoreductase activity"/>
    <property type="evidence" value="ECO:0007669"/>
    <property type="project" value="InterPro"/>
</dbReference>
<dbReference type="Proteomes" id="UP000077248">
    <property type="component" value="Unassembled WGS sequence"/>
</dbReference>
<feature type="chain" id="PRO_5008059414" evidence="2">
    <location>
        <begin position="18"/>
        <end position="386"/>
    </location>
</feature>
<accession>A0A177DH89</accession>
<sequence length="386" mass="41905">MKLSSVLLAALVTTVSAKHKPQEVDSLAAQGLHKLEAYYSKNALPNPKTCTLDNVAVRREWSTLSKSERHNYIDAVKCLAKLPAKTPAAIAAGAKSRYDDLVVTHIQQAFTIHGTANFLTWHRYYTWAFEQMLRKECGYRGYQPYYNWGYWADNPKASPFFDGSSTSMSGDGAYVANRSSVCFPSIEMCYIQLQPGSGGGCVTSGPFKDWKINMGPLAAVSQPPPKPNPQPDGLGYNPRCLSRDISLQSANETRDDVVAALIRDHKDIESFQTVFGGEFAKGKMGAHVGGHNTIGGDAGSDFINSPADPAFFPHHAMVDRVYWTWQNLDLAKRKDAIAGGVSGVGDGGARGTLDDVLTLGEYVGVGNITIRDAMSTIGGPFCYVYA</sequence>
<feature type="domain" description="Tyrosinase copper-binding" evidence="4">
    <location>
        <begin position="308"/>
        <end position="319"/>
    </location>
</feature>
<evidence type="ECO:0000259" key="4">
    <source>
        <dbReference type="PROSITE" id="PS00498"/>
    </source>
</evidence>
<feature type="domain" description="Tyrosinase copper-binding" evidence="3">
    <location>
        <begin position="113"/>
        <end position="130"/>
    </location>
</feature>
<dbReference type="Pfam" id="PF00264">
    <property type="entry name" value="Tyrosinase"/>
    <property type="match status" value="1"/>
</dbReference>
<evidence type="ECO:0000256" key="2">
    <source>
        <dbReference type="SAM" id="SignalP"/>
    </source>
</evidence>
<dbReference type="PROSITE" id="PS00498">
    <property type="entry name" value="TYROSINASE_2"/>
    <property type="match status" value="1"/>
</dbReference>
<protein>
    <submittedName>
        <fullName evidence="5">Di-copper centre-containing protein</fullName>
    </submittedName>
</protein>
<dbReference type="VEuPathDB" id="FungiDB:CC77DRAFT_1032694"/>
<dbReference type="InterPro" id="IPR008922">
    <property type="entry name" value="Di-copper_centre_dom_sf"/>
</dbReference>
<gene>
    <name evidence="5" type="ORF">CC77DRAFT_1032694</name>
</gene>
<dbReference type="GO" id="GO:0046872">
    <property type="term" value="F:metal ion binding"/>
    <property type="evidence" value="ECO:0007669"/>
    <property type="project" value="UniProtKB-KW"/>
</dbReference>
<dbReference type="PANTHER" id="PTHR11474">
    <property type="entry name" value="TYROSINASE FAMILY MEMBER"/>
    <property type="match status" value="1"/>
</dbReference>
<dbReference type="AlphaFoldDB" id="A0A177DH89"/>